<gene>
    <name evidence="1" type="ORF">CPT_Stahl86</name>
</gene>
<keyword evidence="2" id="KW-1185">Reference proteome</keyword>
<proteinExistence type="predicted"/>
<reference evidence="1 2" key="1">
    <citation type="journal article" date="2015" name="Genome Announc.">
        <title>Complete Genome Sequence of Bacillus megaterium Siphophage Stahl.</title>
        <authorList>
            <person name="Brizendine A.M."/>
            <person name="Rousseau S."/>
            <person name="Hernandez A.C."/>
            <person name="Kuty Everett G.F."/>
        </authorList>
    </citation>
    <scope>NUCLEOTIDE SEQUENCE [LARGE SCALE GENOMIC DNA]</scope>
</reference>
<name>A0A0E3GMP4_9CAUD</name>
<organism evidence="1 2">
    <name type="scientific">Bacillus phage Stahl</name>
    <dbReference type="NCBI Taxonomy" id="1610832"/>
    <lineage>
        <taxon>Viruses</taxon>
        <taxon>Duplodnaviria</taxon>
        <taxon>Heunggongvirae</taxon>
        <taxon>Uroviricota</taxon>
        <taxon>Caudoviricetes</taxon>
        <taxon>Slashvirus</taxon>
        <taxon>Slashvirus stahl</taxon>
    </lineage>
</organism>
<accession>A0A0E3GMP4</accession>
<dbReference type="EMBL" id="KP696447">
    <property type="protein sequence ID" value="AKA61514.1"/>
    <property type="molecule type" value="Genomic_DNA"/>
</dbReference>
<dbReference type="KEGG" id="vg:26647889"/>
<reference evidence="2" key="2">
    <citation type="submission" date="2015-01" db="EMBL/GenBank/DDBJ databases">
        <title>Complete Genome of Bacillus megaterium Siphophage Stahl.</title>
        <authorList>
            <person name="Brizendine A.M."/>
            <person name="Rousseau S."/>
            <person name="Hernandez A.C."/>
            <person name="Everett G.F.K."/>
        </authorList>
    </citation>
    <scope>NUCLEOTIDE SEQUENCE [LARGE SCALE GENOMIC DNA]</scope>
</reference>
<sequence>MNSIPLISQQYKVTAIKAKTKAYFFEHIEVGDILEFQMFMSHSGRGRSGTYASDVLTINVTKNGMQAYKTQSQLSNILSRCFEIELNSI</sequence>
<dbReference type="OrthoDB" id="20610at10239"/>
<dbReference type="GeneID" id="26647889"/>
<dbReference type="Proteomes" id="UP000033015">
    <property type="component" value="Segment"/>
</dbReference>
<evidence type="ECO:0000313" key="1">
    <source>
        <dbReference type="EMBL" id="AKA61514.1"/>
    </source>
</evidence>
<dbReference type="RefSeq" id="YP_009203690.1">
    <property type="nucleotide sequence ID" value="NC_028856.1"/>
</dbReference>
<evidence type="ECO:0000313" key="2">
    <source>
        <dbReference type="Proteomes" id="UP000033015"/>
    </source>
</evidence>
<protein>
    <submittedName>
        <fullName evidence="1">Uncharacterized protein</fullName>
    </submittedName>
</protein>